<dbReference type="EMBL" id="CATKSN020000182">
    <property type="protein sequence ID" value="CAI9149216.1"/>
    <property type="molecule type" value="Genomic_DNA"/>
</dbReference>
<gene>
    <name evidence="2" type="ORF">MRATA1EN1_LOCUS30834</name>
</gene>
<accession>A0ABN8XJA9</accession>
<feature type="region of interest" description="Disordered" evidence="1">
    <location>
        <begin position="15"/>
        <end position="38"/>
    </location>
</feature>
<feature type="region of interest" description="Disordered" evidence="1">
    <location>
        <begin position="317"/>
        <end position="345"/>
    </location>
</feature>
<proteinExistence type="predicted"/>
<name>A0ABN8XJA9_RANTA</name>
<keyword evidence="3" id="KW-1185">Reference proteome</keyword>
<organism evidence="2 3">
    <name type="scientific">Rangifer tarandus platyrhynchus</name>
    <name type="common">Svalbard reindeer</name>
    <dbReference type="NCBI Taxonomy" id="3082113"/>
    <lineage>
        <taxon>Eukaryota</taxon>
        <taxon>Metazoa</taxon>
        <taxon>Chordata</taxon>
        <taxon>Craniata</taxon>
        <taxon>Vertebrata</taxon>
        <taxon>Euteleostomi</taxon>
        <taxon>Mammalia</taxon>
        <taxon>Eutheria</taxon>
        <taxon>Laurasiatheria</taxon>
        <taxon>Artiodactyla</taxon>
        <taxon>Ruminantia</taxon>
        <taxon>Pecora</taxon>
        <taxon>Cervidae</taxon>
        <taxon>Odocoileinae</taxon>
        <taxon>Rangifer</taxon>
    </lineage>
</organism>
<evidence type="ECO:0000313" key="3">
    <source>
        <dbReference type="Proteomes" id="UP001176941"/>
    </source>
</evidence>
<evidence type="ECO:0000256" key="1">
    <source>
        <dbReference type="SAM" id="MobiDB-lite"/>
    </source>
</evidence>
<evidence type="ECO:0000313" key="2">
    <source>
        <dbReference type="EMBL" id="CAI9149216.1"/>
    </source>
</evidence>
<sequence length="345" mass="37984">MRVAPAGRLAAQCSSDISSTKHVKRNSTEDPSAVHAQTQRIEDEAFSLNRCRISGFRCSHVGKAPECELARYQVGLPGTSLSPQHSNAHGAEGTAPFQLRLFGQKPARRFAENSRTAMLNYQEETTAVREDPLCIRRDVASHAVADLVDGRADDALVATRETRGFAVLARALNPHHLQTRTRETASLTTTVPLSRYPASERAVHICCFASYMLQSPSMTVRCNGALCEPVCSKYTKERTDSSNAHRPRQQQAAEGARGLQMKFCCPCPSAEYSRYAEGWKTLVHRLQAMTGRLVHSRKAPRMIEEVDKETFPLAVARVPGDGGTRRKKRWDGLAEPGVDITPADG</sequence>
<protein>
    <submittedName>
        <fullName evidence="2">Uncharacterized protein</fullName>
    </submittedName>
</protein>
<reference evidence="2" key="1">
    <citation type="submission" date="2023-04" db="EMBL/GenBank/DDBJ databases">
        <authorList>
            <consortium name="ELIXIR-Norway"/>
        </authorList>
    </citation>
    <scope>NUCLEOTIDE SEQUENCE [LARGE SCALE GENOMIC DNA]</scope>
</reference>
<comment type="caution">
    <text evidence="2">The sequence shown here is derived from an EMBL/GenBank/DDBJ whole genome shotgun (WGS) entry which is preliminary data.</text>
</comment>
<dbReference type="Proteomes" id="UP001176941">
    <property type="component" value="Unassembled WGS sequence"/>
</dbReference>